<reference evidence="2 3" key="1">
    <citation type="submission" date="2021-06" db="EMBL/GenBank/DDBJ databases">
        <title>Caerostris extrusa draft genome.</title>
        <authorList>
            <person name="Kono N."/>
            <person name="Arakawa K."/>
        </authorList>
    </citation>
    <scope>NUCLEOTIDE SEQUENCE [LARGE SCALE GENOMIC DNA]</scope>
</reference>
<dbReference type="PANTHER" id="PTHR24322">
    <property type="entry name" value="PKSB"/>
    <property type="match status" value="1"/>
</dbReference>
<feature type="transmembrane region" description="Helical" evidence="1">
    <location>
        <begin position="12"/>
        <end position="33"/>
    </location>
</feature>
<dbReference type="GO" id="GO:0005811">
    <property type="term" value="C:lipid droplet"/>
    <property type="evidence" value="ECO:0007669"/>
    <property type="project" value="TreeGrafter"/>
</dbReference>
<gene>
    <name evidence="2" type="primary">Sdr16c5</name>
    <name evidence="2" type="ORF">CEXT_501871</name>
</gene>
<evidence type="ECO:0000313" key="3">
    <source>
        <dbReference type="Proteomes" id="UP001054945"/>
    </source>
</evidence>
<dbReference type="AlphaFoldDB" id="A0AAV4XVG1"/>
<dbReference type="Pfam" id="PF00106">
    <property type="entry name" value="adh_short"/>
    <property type="match status" value="1"/>
</dbReference>
<dbReference type="Gene3D" id="3.40.50.720">
    <property type="entry name" value="NAD(P)-binding Rossmann-like Domain"/>
    <property type="match status" value="1"/>
</dbReference>
<keyword evidence="3" id="KW-1185">Reference proteome</keyword>
<dbReference type="GO" id="GO:0016616">
    <property type="term" value="F:oxidoreductase activity, acting on the CH-OH group of donors, NAD or NADP as acceptor"/>
    <property type="evidence" value="ECO:0007669"/>
    <property type="project" value="TreeGrafter"/>
</dbReference>
<organism evidence="2 3">
    <name type="scientific">Caerostris extrusa</name>
    <name type="common">Bark spider</name>
    <name type="synonym">Caerostris bankana</name>
    <dbReference type="NCBI Taxonomy" id="172846"/>
    <lineage>
        <taxon>Eukaryota</taxon>
        <taxon>Metazoa</taxon>
        <taxon>Ecdysozoa</taxon>
        <taxon>Arthropoda</taxon>
        <taxon>Chelicerata</taxon>
        <taxon>Arachnida</taxon>
        <taxon>Araneae</taxon>
        <taxon>Araneomorphae</taxon>
        <taxon>Entelegynae</taxon>
        <taxon>Araneoidea</taxon>
        <taxon>Araneidae</taxon>
        <taxon>Caerostris</taxon>
    </lineage>
</organism>
<dbReference type="InterPro" id="IPR036291">
    <property type="entry name" value="NAD(P)-bd_dom_sf"/>
</dbReference>
<dbReference type="Proteomes" id="UP001054945">
    <property type="component" value="Unassembled WGS sequence"/>
</dbReference>
<evidence type="ECO:0000313" key="2">
    <source>
        <dbReference type="EMBL" id="GIY97949.1"/>
    </source>
</evidence>
<evidence type="ECO:0000256" key="1">
    <source>
        <dbReference type="SAM" id="Phobius"/>
    </source>
</evidence>
<keyword evidence="1" id="KW-1133">Transmembrane helix</keyword>
<dbReference type="EMBL" id="BPLR01000860">
    <property type="protein sequence ID" value="GIY97949.1"/>
    <property type="molecule type" value="Genomic_DNA"/>
</dbReference>
<proteinExistence type="predicted"/>
<protein>
    <submittedName>
        <fullName evidence="2">Uncharacterized protein</fullName>
    </submittedName>
</protein>
<keyword evidence="1" id="KW-0472">Membrane</keyword>
<dbReference type="PANTHER" id="PTHR24322:SF746">
    <property type="entry name" value="SHORT CHAIN DEHYDROGENASE_REDUCTASE FAMILY 16C MEMBER 5"/>
    <property type="match status" value="1"/>
</dbReference>
<sequence>MKIPKEFEVFLALMSAFHLFLSGYIMGAIKFFIPDRYLQKRRKNISGQVVLITGAGSGIGRLVAIEFAKLHAKVVLLDINRKGLEETRNLMNSMVKVFIYECDVSNRHKVYEVAKTIKSEVGKIDILLNNAGIVNGKRFLELSDDSIQKIMEINAMGHLWKNTYAGIPI</sequence>
<name>A0AAV4XVG1_CAEEX</name>
<keyword evidence="1" id="KW-0812">Transmembrane</keyword>
<dbReference type="InterPro" id="IPR002347">
    <property type="entry name" value="SDR_fam"/>
</dbReference>
<dbReference type="PRINTS" id="PR00081">
    <property type="entry name" value="GDHRDH"/>
</dbReference>
<dbReference type="SUPFAM" id="SSF51735">
    <property type="entry name" value="NAD(P)-binding Rossmann-fold domains"/>
    <property type="match status" value="1"/>
</dbReference>
<accession>A0AAV4XVG1</accession>
<comment type="caution">
    <text evidence="2">The sequence shown here is derived from an EMBL/GenBank/DDBJ whole genome shotgun (WGS) entry which is preliminary data.</text>
</comment>